<feature type="domain" description="BEACH" evidence="6">
    <location>
        <begin position="321"/>
        <end position="591"/>
    </location>
</feature>
<reference evidence="7 8" key="1">
    <citation type="journal article" date="2013" name="Nature">
        <title>Insights into bilaterian evolution from three spiralian genomes.</title>
        <authorList>
            <person name="Simakov O."/>
            <person name="Marletaz F."/>
            <person name="Cho S.J."/>
            <person name="Edsinger-Gonzales E."/>
            <person name="Havlak P."/>
            <person name="Hellsten U."/>
            <person name="Kuo D.H."/>
            <person name="Larsson T."/>
            <person name="Lv J."/>
            <person name="Arendt D."/>
            <person name="Savage R."/>
            <person name="Osoegawa K."/>
            <person name="de Jong P."/>
            <person name="Grimwood J."/>
            <person name="Chapman J.A."/>
            <person name="Shapiro H."/>
            <person name="Aerts A."/>
            <person name="Otillar R.P."/>
            <person name="Terry A.Y."/>
            <person name="Boore J.L."/>
            <person name="Grigoriev I.V."/>
            <person name="Lindberg D.R."/>
            <person name="Seaver E.C."/>
            <person name="Weisblat D.A."/>
            <person name="Putnam N.H."/>
            <person name="Rokhsar D.S."/>
        </authorList>
    </citation>
    <scope>NUCLEOTIDE SEQUENCE [LARGE SCALE GENOMIC DNA]</scope>
</reference>
<accession>V4A0J2</accession>
<keyword evidence="8" id="KW-1185">Reference proteome</keyword>
<keyword evidence="3" id="KW-0677">Repeat</keyword>
<dbReference type="InterPro" id="IPR052651">
    <property type="entry name" value="WDR81"/>
</dbReference>
<dbReference type="Gene3D" id="1.10.1540.10">
    <property type="entry name" value="BEACH domain"/>
    <property type="match status" value="1"/>
</dbReference>
<dbReference type="CDD" id="cd00200">
    <property type="entry name" value="WD40"/>
    <property type="match status" value="1"/>
</dbReference>
<name>V4A0J2_LOTGI</name>
<dbReference type="Proteomes" id="UP000030746">
    <property type="component" value="Unassembled WGS sequence"/>
</dbReference>
<feature type="region of interest" description="Disordered" evidence="5">
    <location>
        <begin position="1081"/>
        <end position="1116"/>
    </location>
</feature>
<feature type="compositionally biased region" description="Polar residues" evidence="5">
    <location>
        <begin position="1084"/>
        <end position="1102"/>
    </location>
</feature>
<evidence type="ECO:0000259" key="6">
    <source>
        <dbReference type="PROSITE" id="PS50197"/>
    </source>
</evidence>
<dbReference type="HOGENOM" id="CLU_001454_0_0_1"/>
<dbReference type="Gene3D" id="1.10.510.10">
    <property type="entry name" value="Transferase(Phosphotransferase) domain 1"/>
    <property type="match status" value="1"/>
</dbReference>
<dbReference type="PROSITE" id="PS50197">
    <property type="entry name" value="BEACH"/>
    <property type="match status" value="1"/>
</dbReference>
<evidence type="ECO:0000256" key="4">
    <source>
        <dbReference type="PROSITE-ProRule" id="PRU00221"/>
    </source>
</evidence>
<feature type="region of interest" description="Disordered" evidence="5">
    <location>
        <begin position="1010"/>
        <end position="1035"/>
    </location>
</feature>
<dbReference type="STRING" id="225164.V4A0J2"/>
<evidence type="ECO:0000313" key="8">
    <source>
        <dbReference type="Proteomes" id="UP000030746"/>
    </source>
</evidence>
<dbReference type="GO" id="GO:0005739">
    <property type="term" value="C:mitochondrion"/>
    <property type="evidence" value="ECO:0007669"/>
    <property type="project" value="TreeGrafter"/>
</dbReference>
<dbReference type="FunFam" id="1.10.1540.10:FF:000003">
    <property type="entry name" value="WD repeat-containing protein 81 isoform X1"/>
    <property type="match status" value="1"/>
</dbReference>
<protein>
    <recommendedName>
        <fullName evidence="6">BEACH domain-containing protein</fullName>
    </recommendedName>
</protein>
<dbReference type="SMART" id="SM01026">
    <property type="entry name" value="Beach"/>
    <property type="match status" value="1"/>
</dbReference>
<evidence type="ECO:0000256" key="5">
    <source>
        <dbReference type="SAM" id="MobiDB-lite"/>
    </source>
</evidence>
<evidence type="ECO:0000256" key="1">
    <source>
        <dbReference type="ARBA" id="ARBA00004419"/>
    </source>
</evidence>
<dbReference type="InterPro" id="IPR036322">
    <property type="entry name" value="WD40_repeat_dom_sf"/>
</dbReference>
<proteinExistence type="predicted"/>
<keyword evidence="2 4" id="KW-0853">WD repeat</keyword>
<dbReference type="OrthoDB" id="29306at2759"/>
<sequence length="1930" mass="219754">MESVTAISDRLSIPKHHSRCLSKTRVVCIVHNDWYKNLRQGKLIQIPPTDHFTNLEAERLLAGSSLTLPETWLRLTIKVVQKQNVLVERLRDDNLYNTNVADNIFGHLNYVAHENFNTQWRNAFHLYKGSKKSAQIKEYVKFNSSVHQYIDKFKPEIIINLDTTVSTLPLSTKKHSELHPNLVPCKVLIETETHFFFIQPYIPYTLHNLVFYSPSVLTTSPANTLFILYQLLHSMQCLHQHGLSAKGINLCNILIDKNLWISVTTPQIKTWIKEKPGGKEEIEPHKDQDHTAQVPKTVLRLTSEKEDLVTSAQDYLTSYIYKQYSISDLPTIVDNWVHKKLTNFQYLMILNHLAGRVMNDPNNHPVLPWVMDFTGHDSGYRDLTMSKYRINKGDYQLDFTYNSMIGLNENGEHIPHHVSDVLSDITYFVYKARRTEKSILCTHVRTNWVPHEYPSSMQRMMEWTPDECIPEFYTDPNIFVSIHEDLPDLEIPLWCSSTYDFITRHMAALESEAVSEMLHYWIDLTFGYKLSGSAAVKSKNVYLQLVDNHKTITNHGVVQLFTQPHPHRPSSTQPFTSVLPPKIYREVLPAQMMQLHQTSGSQETVVHALRSMEVVDFIDKTRPEDFAIQLPNNYTNILQALDDYESQLNFSTKVLQHKLSTDDRKRSKYPEDEVRDIITEDLTVFICNMCEIFLSPKLRALGCNVPLLERYRLIQSLCSTECIDLPRTYRKAASFLLSTVIIDESDHEKPKLQYLTDNDDSIPLPTPSYLLQPFTNILPFPDYFDKLYSCLAELKQKDDEIEKIHWSMLTLAEKNSLIKSLQREKVPLLDKFLQKHHKKLGKQGLNILSPYIEELFENEITTVQAAWCFLNTMSRELGREETTKRLMPHLIKLFSGEHSTAKHVKLYHRQFLMQLIVRLGLKTFIVHFATLLVEAVSGFKDFYVPSKFYNEELLEDPSPAWDTNMSRNRSLNELSIGQPNEFTFQNDYEETTHIDGDDNEDEFITDNMSMEDEDETRPMSGDSTSIGKQSTSSDISDIVISTQDDEGDDTPPIFGSVASVHSIAHLLEEQSRQKLLSIEEGDTGSVSQNLTPSQSERQSGAESQDEDDEPKPSSQFYLSVEETEAIWHTSRKESMVRSETEDLMMNISTSSPKDILNIRDVAMESVKWLCHKLGPVLTAKHLSRNLIRMISLCYIGDEQLQNLEKSDNPDLKSSRLVIGDEHCIKILDCLGFVAQLYGEQVILLQYIPCIVDLVSVCQKRLTPRSETGILGALLLLRHVLQFLTDKSVMDILKQMIVIETLMPIIKLVTSPNTSFPGGSLIRTVICHKIIDVLYILGLRLGFQMTRLHLNQAMQIFFDAFNCVHGKHLLTSLNSKMESTSPSAFGSQGSEEGYLPIKMDSNTKEYKIGSPISVKSIHMPAQRPKLDQTPKYHSLSSMNLLDEKDELNEVKVEDKNKDNGLMELAEVFTPELALAAYIPMCRIFGSIHMEKHLRCDDLIRNLCAQQDKSMDNPQFQQSQNSSEYERDLLLSKENDNEVIKRDVRGGIGQNVAVIGNRIELTESIDTSTSTITEFGRSYKHSGILSINPDRLCSEDMDNYKGRHLKGNWLAYWEHELGLHERDTSFNFKQIKLQTFTGHTNSIRSLFVMDSENSFISASKDKTVKLWSLSSLGDGNGKCSCVYNYQHHKKSVFSVAYVETARLVASCDSTVHIWDPFTGSTIKQLESSKYAPVVAVAPIPSPSTMIVTATTDATLRFLDLRTAKYEHEFRCSTASAGLIRCVAVSPDGKWIAVGFSTGMIILLDLLSGILMAAWKAHDGEILQIKAFDKSRLVSTSFDQTVKVWKVEDGKELCNLKGPTEPVHCICFYRNQVLSATTANRIGLHTTIEENSSFSSTKLTSDTFKGVLTCMSVLPLNRALLVGADNGSIRLLC</sequence>
<evidence type="ECO:0000313" key="7">
    <source>
        <dbReference type="EMBL" id="ESO90187.1"/>
    </source>
</evidence>
<dbReference type="PANTHER" id="PTHR44662:SF1">
    <property type="entry name" value="WD REPEAT-CONTAINING PROTEIN 81"/>
    <property type="match status" value="1"/>
</dbReference>
<dbReference type="Gene3D" id="2.130.10.10">
    <property type="entry name" value="YVTN repeat-like/Quinoprotein amine dehydrogenase"/>
    <property type="match status" value="2"/>
</dbReference>
<dbReference type="RefSeq" id="XP_009059257.1">
    <property type="nucleotide sequence ID" value="XM_009061009.1"/>
</dbReference>
<dbReference type="CTD" id="20249410"/>
<comment type="subcellular location">
    <subcellularLocation>
        <location evidence="1">Cytoplasmic vesicle</location>
        <location evidence="1">Autophagosome</location>
    </subcellularLocation>
</comment>
<dbReference type="OMA" id="AYEQFTP"/>
<dbReference type="PROSITE" id="PS50082">
    <property type="entry name" value="WD_REPEATS_2"/>
    <property type="match status" value="3"/>
</dbReference>
<dbReference type="InterPro" id="IPR015943">
    <property type="entry name" value="WD40/YVTN_repeat-like_dom_sf"/>
</dbReference>
<evidence type="ECO:0000256" key="2">
    <source>
        <dbReference type="ARBA" id="ARBA00022574"/>
    </source>
</evidence>
<dbReference type="SUPFAM" id="SSF56112">
    <property type="entry name" value="Protein kinase-like (PK-like)"/>
    <property type="match status" value="1"/>
</dbReference>
<feature type="repeat" description="WD" evidence="4">
    <location>
        <begin position="1634"/>
        <end position="1669"/>
    </location>
</feature>
<dbReference type="GO" id="GO:0035014">
    <property type="term" value="F:phosphatidylinositol 3-kinase regulator activity"/>
    <property type="evidence" value="ECO:0007669"/>
    <property type="project" value="TreeGrafter"/>
</dbReference>
<dbReference type="PANTHER" id="PTHR44662">
    <property type="entry name" value="WD REPEAT-CONTAINING PROTEIN 81"/>
    <property type="match status" value="1"/>
</dbReference>
<dbReference type="SUPFAM" id="SSF50978">
    <property type="entry name" value="WD40 repeat-like"/>
    <property type="match status" value="1"/>
</dbReference>
<dbReference type="KEGG" id="lgi:LOTGIDRAFT_233981"/>
<dbReference type="InterPro" id="IPR036372">
    <property type="entry name" value="BEACH_dom_sf"/>
</dbReference>
<dbReference type="SMART" id="SM00320">
    <property type="entry name" value="WD40"/>
    <property type="match status" value="7"/>
</dbReference>
<organism evidence="7 8">
    <name type="scientific">Lottia gigantea</name>
    <name type="common">Giant owl limpet</name>
    <dbReference type="NCBI Taxonomy" id="225164"/>
    <lineage>
        <taxon>Eukaryota</taxon>
        <taxon>Metazoa</taxon>
        <taxon>Spiralia</taxon>
        <taxon>Lophotrochozoa</taxon>
        <taxon>Mollusca</taxon>
        <taxon>Gastropoda</taxon>
        <taxon>Patellogastropoda</taxon>
        <taxon>Lottioidea</taxon>
        <taxon>Lottiidae</taxon>
        <taxon>Lottia</taxon>
    </lineage>
</organism>
<dbReference type="InterPro" id="IPR000409">
    <property type="entry name" value="BEACH_dom"/>
</dbReference>
<dbReference type="SUPFAM" id="SSF81837">
    <property type="entry name" value="BEACH domain"/>
    <property type="match status" value="1"/>
</dbReference>
<feature type="repeat" description="WD" evidence="4">
    <location>
        <begin position="1683"/>
        <end position="1722"/>
    </location>
</feature>
<dbReference type="CDD" id="cd06071">
    <property type="entry name" value="Beach"/>
    <property type="match status" value="1"/>
</dbReference>
<dbReference type="InterPro" id="IPR001680">
    <property type="entry name" value="WD40_rpt"/>
</dbReference>
<evidence type="ECO:0000256" key="3">
    <source>
        <dbReference type="ARBA" id="ARBA00022737"/>
    </source>
</evidence>
<dbReference type="GO" id="GO:0005776">
    <property type="term" value="C:autophagosome"/>
    <property type="evidence" value="ECO:0007669"/>
    <property type="project" value="UniProtKB-SubCell"/>
</dbReference>
<feature type="repeat" description="WD" evidence="4">
    <location>
        <begin position="1812"/>
        <end position="1852"/>
    </location>
</feature>
<dbReference type="Pfam" id="PF02138">
    <property type="entry name" value="Beach"/>
    <property type="match status" value="1"/>
</dbReference>
<dbReference type="GeneID" id="20249410"/>
<dbReference type="PROSITE" id="PS50294">
    <property type="entry name" value="WD_REPEATS_REGION"/>
    <property type="match status" value="1"/>
</dbReference>
<dbReference type="GO" id="GO:0035973">
    <property type="term" value="P:aggrephagy"/>
    <property type="evidence" value="ECO:0007669"/>
    <property type="project" value="TreeGrafter"/>
</dbReference>
<gene>
    <name evidence="7" type="ORF">LOTGIDRAFT_233981</name>
</gene>
<dbReference type="EMBL" id="KB202481">
    <property type="protein sequence ID" value="ESO90187.1"/>
    <property type="molecule type" value="Genomic_DNA"/>
</dbReference>
<dbReference type="InterPro" id="IPR011009">
    <property type="entry name" value="Kinase-like_dom_sf"/>
</dbReference>
<dbReference type="Pfam" id="PF00400">
    <property type="entry name" value="WD40"/>
    <property type="match status" value="4"/>
</dbReference>